<dbReference type="InterPro" id="IPR009612">
    <property type="entry name" value="IcmF-rel"/>
</dbReference>
<evidence type="ECO:0000256" key="1">
    <source>
        <dbReference type="SAM" id="Phobius"/>
    </source>
</evidence>
<dbReference type="Pfam" id="PF06744">
    <property type="entry name" value="IcmF_C"/>
    <property type="match status" value="1"/>
</dbReference>
<dbReference type="AlphaFoldDB" id="A0A2S7J0X3"/>
<evidence type="ECO:0000259" key="2">
    <source>
        <dbReference type="Pfam" id="PF06744"/>
    </source>
</evidence>
<feature type="domain" description="Type VI secretion system IcmF C-terminal" evidence="2">
    <location>
        <begin position="979"/>
        <end position="1079"/>
    </location>
</feature>
<dbReference type="Pfam" id="PF14331">
    <property type="entry name" value="IcmF-related_N"/>
    <property type="match status" value="1"/>
</dbReference>
<accession>A0A2S7J0X3</accession>
<gene>
    <name evidence="5" type="ORF">C3731_08740</name>
</gene>
<feature type="transmembrane region" description="Helical" evidence="1">
    <location>
        <begin position="402"/>
        <end position="422"/>
    </location>
</feature>
<sequence>MIFKMKDYKKYSISYLWICVTFIWASLISSAVWSWGSLLSFYGYHPLANNLHRLYALAVIFLLWMTGILYYLTVKKKSILSETAAADIEPTQPDIATDTDTEHFFAKHKVKLGNKKKGLFLIMQLGEANPSPLIPQIIRLAPCGQLIASEFDRRGQAGWAEFTSAIYAECCSTIRSADQKLSALWTDLISQCARRITTLPVNSLIITTDYATITNEQQWQNVQAAIMDMTKQLHHRLGYVPPVYFLLKDAQTISGFSEYFQSVSDLQNHALLGITIPVTAKIDAAAYEAMLARGFKTLQKDIEAQIAEKLNRFSGQHEPHALFWFPARFADFLNQYKQRLEQLALFLSGIGGLPPRAAAIACCTTDHVRFLKSFLLYVHNDTATAEHIAAIRQRRRKRRTGLVLASLLIIGLSAGVWTYIFWQSREYLAAFSAKLSATDAALSDMNKHPQKSFSLTSVVTPLLMTRQLMDEQNTNLLRRMAVGSDLRRSLIETHDQLADKYLLPQIVQQLETELRITGTNYSSRNHLFDALALYLSLAGRLVLSEQDLQQLTQNVFKTLGQDYAQNDQMMREIKDLFRAGRVPIRPDNALIEQAQLQLTDLSQASRALYLLEQYSQAAGLSPWQASEIIGPDADDIISFRRPETSQYRIPGLYTKSGFDTIIIPRFSDAIQSVIKTEKVWSKIRPADPSTLAQDVLTTYSTHFYQRWTEYLLNISINPPEVTVVSNQQGMQIRGTYKAPLLKLLSNIAEQTALIPFDTKVSSDLELANNRSSWKDKLPFASLRAFLKNNKTTGTELPLSDQLFSILSGIEKLQARLDTADSTSDGSADLETKLLEQYRRLQELTPELPFPLRPWMEQFSENAKPTLGTAIKKSLGNLWDKQNYGICKMLTTNRYPFQQNTSDEIALEDFTRLFGPDGIFAHFTNEALQPYVDTKSLPWRWRKSSARFLNKASLDMFEKADLIRRSFFQADQKMPSFTVKIRAQKLPDNIAIAIMQIGDTSVSASAQQNDTVSVSGPVSNNENSSKVLIFTDKWHEIASADGPWSLFRLLDQGKVTQITDGQYRVSFAAQGKSVSFLLDFSALYPAYNKALLETFRCTTLN</sequence>
<evidence type="ECO:0000259" key="4">
    <source>
        <dbReference type="Pfam" id="PF14331"/>
    </source>
</evidence>
<keyword evidence="6" id="KW-1185">Reference proteome</keyword>
<organism evidence="5 6">
    <name type="scientific">Brucella oryzae</name>
    <dbReference type="NCBI Taxonomy" id="335286"/>
    <lineage>
        <taxon>Bacteria</taxon>
        <taxon>Pseudomonadati</taxon>
        <taxon>Pseudomonadota</taxon>
        <taxon>Alphaproteobacteria</taxon>
        <taxon>Hyphomicrobiales</taxon>
        <taxon>Brucellaceae</taxon>
        <taxon>Brucella/Ochrobactrum group</taxon>
        <taxon>Brucella</taxon>
    </lineage>
</organism>
<dbReference type="OrthoDB" id="9758229at2"/>
<reference evidence="5 6" key="1">
    <citation type="submission" date="2018-02" db="EMBL/GenBank/DDBJ databases">
        <title>Draft genome sequence of Ochrobactrum oryzae found in Brazil.</title>
        <authorList>
            <person name="Cerdeira L."/>
            <person name="Andrade F."/>
            <person name="Zacariotto T."/>
            <person name="Barbosa B."/>
            <person name="Santos S."/>
            <person name="Cassetari V."/>
            <person name="Lincopan N."/>
        </authorList>
    </citation>
    <scope>NUCLEOTIDE SEQUENCE [LARGE SCALE GENOMIC DNA]</scope>
    <source>
        <strain evidence="5 6">OA447</strain>
    </source>
</reference>
<dbReference type="InterPro" id="IPR025743">
    <property type="entry name" value="TssM1_N"/>
</dbReference>
<protein>
    <recommendedName>
        <fullName evidence="7">Type VI secretion protein IcmF</fullName>
    </recommendedName>
</protein>
<dbReference type="Pfam" id="PF06761">
    <property type="entry name" value="IcmF-related"/>
    <property type="match status" value="1"/>
</dbReference>
<feature type="domain" description="Type VI secretion system component TssM1 N-terminal" evidence="4">
    <location>
        <begin position="182"/>
        <end position="342"/>
    </location>
</feature>
<dbReference type="InterPro" id="IPR053156">
    <property type="entry name" value="T6SS_TssM-like"/>
</dbReference>
<feature type="transmembrane region" description="Helical" evidence="1">
    <location>
        <begin position="54"/>
        <end position="72"/>
    </location>
</feature>
<dbReference type="EMBL" id="PTRC01000014">
    <property type="protein sequence ID" value="PQA73895.1"/>
    <property type="molecule type" value="Genomic_DNA"/>
</dbReference>
<proteinExistence type="predicted"/>
<feature type="transmembrane region" description="Helical" evidence="1">
    <location>
        <begin position="12"/>
        <end position="34"/>
    </location>
</feature>
<evidence type="ECO:0008006" key="7">
    <source>
        <dbReference type="Google" id="ProtNLM"/>
    </source>
</evidence>
<evidence type="ECO:0000313" key="5">
    <source>
        <dbReference type="EMBL" id="PQA73895.1"/>
    </source>
</evidence>
<dbReference type="PANTHER" id="PTHR36153">
    <property type="entry name" value="INNER MEMBRANE PROTEIN-RELATED"/>
    <property type="match status" value="1"/>
</dbReference>
<dbReference type="PANTHER" id="PTHR36153:SF1">
    <property type="entry name" value="TYPE VI SECRETION SYSTEM COMPONENT TSSM1"/>
    <property type="match status" value="1"/>
</dbReference>
<name>A0A2S7J0X3_9HYPH</name>
<keyword evidence="1" id="KW-0812">Transmembrane</keyword>
<feature type="domain" description="IcmF-related" evidence="3">
    <location>
        <begin position="478"/>
        <end position="751"/>
    </location>
</feature>
<dbReference type="InterPro" id="IPR010623">
    <property type="entry name" value="IcmF_C"/>
</dbReference>
<keyword evidence="1" id="KW-1133">Transmembrane helix</keyword>
<dbReference type="Proteomes" id="UP000238493">
    <property type="component" value="Unassembled WGS sequence"/>
</dbReference>
<comment type="caution">
    <text evidence="5">The sequence shown here is derived from an EMBL/GenBank/DDBJ whole genome shotgun (WGS) entry which is preliminary data.</text>
</comment>
<evidence type="ECO:0000259" key="3">
    <source>
        <dbReference type="Pfam" id="PF06761"/>
    </source>
</evidence>
<keyword evidence="1" id="KW-0472">Membrane</keyword>
<evidence type="ECO:0000313" key="6">
    <source>
        <dbReference type="Proteomes" id="UP000238493"/>
    </source>
</evidence>